<keyword evidence="1" id="KW-0732">Signal</keyword>
<name>A0A9X0D7K9_9CNID</name>
<keyword evidence="3" id="KW-1185">Reference proteome</keyword>
<feature type="signal peptide" evidence="1">
    <location>
        <begin position="1"/>
        <end position="20"/>
    </location>
</feature>
<dbReference type="SUPFAM" id="SSF57302">
    <property type="entry name" value="Snake toxin-like"/>
    <property type="match status" value="1"/>
</dbReference>
<accession>A0A9X0D7K9</accession>
<dbReference type="OrthoDB" id="10531128at2759"/>
<dbReference type="AlphaFoldDB" id="A0A9X0D7K9"/>
<evidence type="ECO:0000256" key="1">
    <source>
        <dbReference type="SAM" id="SignalP"/>
    </source>
</evidence>
<comment type="caution">
    <text evidence="2">The sequence shown here is derived from an EMBL/GenBank/DDBJ whole genome shotgun (WGS) entry which is preliminary data.</text>
</comment>
<evidence type="ECO:0000313" key="3">
    <source>
        <dbReference type="Proteomes" id="UP001163046"/>
    </source>
</evidence>
<evidence type="ECO:0000313" key="2">
    <source>
        <dbReference type="EMBL" id="KAJ7388558.1"/>
    </source>
</evidence>
<dbReference type="EMBL" id="MU825461">
    <property type="protein sequence ID" value="KAJ7388558.1"/>
    <property type="molecule type" value="Genomic_DNA"/>
</dbReference>
<proteinExistence type="predicted"/>
<reference evidence="2" key="1">
    <citation type="submission" date="2023-01" db="EMBL/GenBank/DDBJ databases">
        <title>Genome assembly of the deep-sea coral Lophelia pertusa.</title>
        <authorList>
            <person name="Herrera S."/>
            <person name="Cordes E."/>
        </authorList>
    </citation>
    <scope>NUCLEOTIDE SEQUENCE</scope>
    <source>
        <strain evidence="2">USNM1676648</strain>
        <tissue evidence="2">Polyp</tissue>
    </source>
</reference>
<feature type="chain" id="PRO_5040898564" evidence="1">
    <location>
        <begin position="21"/>
        <end position="125"/>
    </location>
</feature>
<dbReference type="InterPro" id="IPR045860">
    <property type="entry name" value="Snake_toxin-like_sf"/>
</dbReference>
<protein>
    <submittedName>
        <fullName evidence="2">Uncharacterized protein</fullName>
    </submittedName>
</protein>
<gene>
    <name evidence="2" type="ORF">OS493_036925</name>
</gene>
<organism evidence="2 3">
    <name type="scientific">Desmophyllum pertusum</name>
    <dbReference type="NCBI Taxonomy" id="174260"/>
    <lineage>
        <taxon>Eukaryota</taxon>
        <taxon>Metazoa</taxon>
        <taxon>Cnidaria</taxon>
        <taxon>Anthozoa</taxon>
        <taxon>Hexacorallia</taxon>
        <taxon>Scleractinia</taxon>
        <taxon>Caryophylliina</taxon>
        <taxon>Caryophylliidae</taxon>
        <taxon>Desmophyllum</taxon>
    </lineage>
</organism>
<dbReference type="Proteomes" id="UP001163046">
    <property type="component" value="Unassembled WGS sequence"/>
</dbReference>
<sequence length="125" mass="13962">MFGLLICSLLILDLLSTGSSLTCQACYSQKSWADCSRNSRLYNCSDLDSSLDTCMTVHRKKTLQDGKIVHEFAKSCFVSSFCSKSFCEQKMRNAANVTCGVLNCCTHSLCNLERNPTEYNTKRTS</sequence>